<reference evidence="1" key="1">
    <citation type="submission" date="2024-02" db="EMBL/GenBank/DDBJ databases">
        <title>Metagenome Assembled Genome of Zalaria obscura JY119.</title>
        <authorList>
            <person name="Vighnesh L."/>
            <person name="Jagadeeshwari U."/>
            <person name="Venkata Ramana C."/>
            <person name="Sasikala C."/>
        </authorList>
    </citation>
    <scope>NUCLEOTIDE SEQUENCE</scope>
    <source>
        <strain evidence="1">JY119</strain>
    </source>
</reference>
<dbReference type="Proteomes" id="UP001320706">
    <property type="component" value="Unassembled WGS sequence"/>
</dbReference>
<sequence length="199" mass="22313">MKPKPHCRPTPLYTTYIFDTCVYARAIGIGNRTDSSLFGPEVEDRAVMNCGEGSASERFGWVTSKTPSLPYSHARLRGLRQVMSRVCCFDPPRACFWTLAAVVATQRAHLFEKSFKVYIFCKTIIPTSEQASACSQNQGLLGLVYRTLNFDFSSTSHGDCCTTNLELMQRLSECLVRQSPSKTDYRLLYHDAGEGKVVK</sequence>
<dbReference type="EMBL" id="JAMKPW020000014">
    <property type="protein sequence ID" value="KAK8211402.1"/>
    <property type="molecule type" value="Genomic_DNA"/>
</dbReference>
<gene>
    <name evidence="1" type="ORF">M8818_003369</name>
</gene>
<evidence type="ECO:0000313" key="2">
    <source>
        <dbReference type="Proteomes" id="UP001320706"/>
    </source>
</evidence>
<comment type="caution">
    <text evidence="1">The sequence shown here is derived from an EMBL/GenBank/DDBJ whole genome shotgun (WGS) entry which is preliminary data.</text>
</comment>
<organism evidence="1 2">
    <name type="scientific">Zalaria obscura</name>
    <dbReference type="NCBI Taxonomy" id="2024903"/>
    <lineage>
        <taxon>Eukaryota</taxon>
        <taxon>Fungi</taxon>
        <taxon>Dikarya</taxon>
        <taxon>Ascomycota</taxon>
        <taxon>Pezizomycotina</taxon>
        <taxon>Dothideomycetes</taxon>
        <taxon>Dothideomycetidae</taxon>
        <taxon>Dothideales</taxon>
        <taxon>Zalariaceae</taxon>
        <taxon>Zalaria</taxon>
    </lineage>
</organism>
<proteinExistence type="predicted"/>
<keyword evidence="2" id="KW-1185">Reference proteome</keyword>
<evidence type="ECO:0000313" key="1">
    <source>
        <dbReference type="EMBL" id="KAK8211402.1"/>
    </source>
</evidence>
<name>A0ACC3SFG9_9PEZI</name>
<protein>
    <submittedName>
        <fullName evidence="1">Uncharacterized protein</fullName>
    </submittedName>
</protein>
<accession>A0ACC3SFG9</accession>